<feature type="domain" description="Interferon-related developmental regulator N-terminal" evidence="4">
    <location>
        <begin position="26"/>
        <end position="298"/>
    </location>
</feature>
<dbReference type="Gene3D" id="1.25.10.10">
    <property type="entry name" value="Leucine-rich Repeat Variant"/>
    <property type="match status" value="1"/>
</dbReference>
<dbReference type="InterPro" id="IPR006921">
    <property type="entry name" value="Interferon-rel_develop_reg_C"/>
</dbReference>
<dbReference type="AlphaFoldDB" id="L8H954"/>
<dbReference type="Pfam" id="PF04836">
    <property type="entry name" value="IFRD_C"/>
    <property type="match status" value="1"/>
</dbReference>
<feature type="compositionally biased region" description="Basic and acidic residues" evidence="2">
    <location>
        <begin position="393"/>
        <end position="409"/>
    </location>
</feature>
<evidence type="ECO:0000259" key="4">
    <source>
        <dbReference type="Pfam" id="PF05004"/>
    </source>
</evidence>
<dbReference type="InterPro" id="IPR016024">
    <property type="entry name" value="ARM-type_fold"/>
</dbReference>
<dbReference type="KEGG" id="acan:ACA1_279580"/>
<dbReference type="VEuPathDB" id="AmoebaDB:ACA1_279580"/>
<dbReference type="GeneID" id="14921849"/>
<accession>L8H954</accession>
<dbReference type="InterPro" id="IPR039777">
    <property type="entry name" value="IFRD"/>
</dbReference>
<dbReference type="InterPro" id="IPR011989">
    <property type="entry name" value="ARM-like"/>
</dbReference>
<dbReference type="EMBL" id="KB007908">
    <property type="protein sequence ID" value="ELR20976.1"/>
    <property type="molecule type" value="Genomic_DNA"/>
</dbReference>
<dbReference type="Proteomes" id="UP000011083">
    <property type="component" value="Unassembled WGS sequence"/>
</dbReference>
<organism evidence="5 6">
    <name type="scientific">Acanthamoeba castellanii (strain ATCC 30010 / Neff)</name>
    <dbReference type="NCBI Taxonomy" id="1257118"/>
    <lineage>
        <taxon>Eukaryota</taxon>
        <taxon>Amoebozoa</taxon>
        <taxon>Discosea</taxon>
        <taxon>Longamoebia</taxon>
        <taxon>Centramoebida</taxon>
        <taxon>Acanthamoebidae</taxon>
        <taxon>Acanthamoeba</taxon>
    </lineage>
</organism>
<evidence type="ECO:0000256" key="1">
    <source>
        <dbReference type="ARBA" id="ARBA00008828"/>
    </source>
</evidence>
<evidence type="ECO:0000256" key="2">
    <source>
        <dbReference type="SAM" id="MobiDB-lite"/>
    </source>
</evidence>
<proteinExistence type="inferred from homology"/>
<keyword evidence="6" id="KW-1185">Reference proteome</keyword>
<dbReference type="SUPFAM" id="SSF48371">
    <property type="entry name" value="ARM repeat"/>
    <property type="match status" value="1"/>
</dbReference>
<name>L8H954_ACACF</name>
<reference evidence="5 6" key="1">
    <citation type="journal article" date="2013" name="Genome Biol.">
        <title>Genome of Acanthamoeba castellanii highlights extensive lateral gene transfer and early evolution of tyrosine kinase signaling.</title>
        <authorList>
            <person name="Clarke M."/>
            <person name="Lohan A.J."/>
            <person name="Liu B."/>
            <person name="Lagkouvardos I."/>
            <person name="Roy S."/>
            <person name="Zafar N."/>
            <person name="Bertelli C."/>
            <person name="Schilde C."/>
            <person name="Kianianmomeni A."/>
            <person name="Burglin T.R."/>
            <person name="Frech C."/>
            <person name="Turcotte B."/>
            <person name="Kopec K.O."/>
            <person name="Synnott J.M."/>
            <person name="Choo C."/>
            <person name="Paponov I."/>
            <person name="Finkler A."/>
            <person name="Soon Heng Tan C."/>
            <person name="Hutchins A.P."/>
            <person name="Weinmeier T."/>
            <person name="Rattei T."/>
            <person name="Chu J.S."/>
            <person name="Gimenez G."/>
            <person name="Irimia M."/>
            <person name="Rigden D.J."/>
            <person name="Fitzpatrick D.A."/>
            <person name="Lorenzo-Morales J."/>
            <person name="Bateman A."/>
            <person name="Chiu C.H."/>
            <person name="Tang P."/>
            <person name="Hegemann P."/>
            <person name="Fromm H."/>
            <person name="Raoult D."/>
            <person name="Greub G."/>
            <person name="Miranda-Saavedra D."/>
            <person name="Chen N."/>
            <person name="Nash P."/>
            <person name="Ginger M.L."/>
            <person name="Horn M."/>
            <person name="Schaap P."/>
            <person name="Caler L."/>
            <person name="Loftus B."/>
        </authorList>
    </citation>
    <scope>NUCLEOTIDE SEQUENCE [LARGE SCALE GENOMIC DNA]</scope>
    <source>
        <strain evidence="5 6">Neff</strain>
    </source>
</reference>
<gene>
    <name evidence="5" type="ORF">ACA1_279580</name>
</gene>
<dbReference type="PANTHER" id="PTHR12354:SF1">
    <property type="entry name" value="INTERFERON-RELATED DEVELOPMENTAL REGULATOR 1"/>
    <property type="match status" value="1"/>
</dbReference>
<feature type="region of interest" description="Disordered" evidence="2">
    <location>
        <begin position="390"/>
        <end position="409"/>
    </location>
</feature>
<dbReference type="PANTHER" id="PTHR12354">
    <property type="entry name" value="INTERFERON-RELATED DEVELOPMENTAL REGULATOR"/>
    <property type="match status" value="1"/>
</dbReference>
<dbReference type="Pfam" id="PF05004">
    <property type="entry name" value="IFRD"/>
    <property type="match status" value="1"/>
</dbReference>
<protein>
    <submittedName>
        <fullName evidence="5">Interferonrelated developmental regulator 1, putative</fullName>
    </submittedName>
</protein>
<sequence length="409" mass="45718">MPRKKQTGRKARDEAVDGEDGDQRIDDEQVDDETPTSGGLESVEAAIDQLLESRTTTREKALQEVKKGLQLHYAYDLVEKWRTTLSEGIMRGLKKGREAEFKLAAQLLDVVVLTLGAESEELYAEFSPVLSVFIKDPTASSVAATSFALLTFVGCTDQVSIKENVKMLEETFTGTHSTAFLPAVLRAWGLLLSTMPVKYIETEALPKYGKKLVALLDLDEFEARLAAGEIIALLFDVLQEAKEDAEEEFDLADYESCLDIDDLIDKLKELSATSGHHISKKDKAKLKSSFKDILRSVESGSVPTETITVGSTKVEFHSWERLVQLNFVRQTLAEGTLVHFESNELLQQIFGFTATTKAQKPQYSKLEKRLYLSANSAAAKDQTLAMRRSRQNFGRESKTRLFARDEEDD</sequence>
<dbReference type="RefSeq" id="XP_004344719.1">
    <property type="nucleotide sequence ID" value="XM_004344669.1"/>
</dbReference>
<evidence type="ECO:0000313" key="5">
    <source>
        <dbReference type="EMBL" id="ELR20976.1"/>
    </source>
</evidence>
<evidence type="ECO:0000313" key="6">
    <source>
        <dbReference type="Proteomes" id="UP000011083"/>
    </source>
</evidence>
<feature type="compositionally biased region" description="Basic and acidic residues" evidence="2">
    <location>
        <begin position="10"/>
        <end position="27"/>
    </location>
</feature>
<dbReference type="InterPro" id="IPR007701">
    <property type="entry name" value="Interferon-rel_develop_reg_N"/>
</dbReference>
<evidence type="ECO:0000259" key="3">
    <source>
        <dbReference type="Pfam" id="PF04836"/>
    </source>
</evidence>
<feature type="region of interest" description="Disordered" evidence="2">
    <location>
        <begin position="1"/>
        <end position="41"/>
    </location>
</feature>
<dbReference type="OrthoDB" id="686784at2759"/>
<comment type="similarity">
    <text evidence="1">Belongs to the IFRD family.</text>
</comment>
<dbReference type="OMA" id="QCFEAIF"/>
<dbReference type="STRING" id="1257118.L8H954"/>
<feature type="domain" description="Interferon-related developmental regulator C-terminal" evidence="3">
    <location>
        <begin position="343"/>
        <end position="389"/>
    </location>
</feature>